<dbReference type="AlphaFoldDB" id="A0A2V2N7Z7"/>
<dbReference type="PANTHER" id="PTHR45663:SF11">
    <property type="entry name" value="GEO12009P1"/>
    <property type="match status" value="1"/>
</dbReference>
<dbReference type="OrthoDB" id="35385at2157"/>
<dbReference type="GO" id="GO:0005737">
    <property type="term" value="C:cytoplasm"/>
    <property type="evidence" value="ECO:0007669"/>
    <property type="project" value="TreeGrafter"/>
</dbReference>
<evidence type="ECO:0000313" key="3">
    <source>
        <dbReference type="Proteomes" id="UP000245657"/>
    </source>
</evidence>
<dbReference type="SUPFAM" id="SSF52833">
    <property type="entry name" value="Thioredoxin-like"/>
    <property type="match status" value="1"/>
</dbReference>
<dbReference type="RefSeq" id="WP_109967106.1">
    <property type="nucleotide sequence ID" value="NZ_CP176093.1"/>
</dbReference>
<name>A0A2V2N7Z7_9EURY</name>
<dbReference type="Proteomes" id="UP000245657">
    <property type="component" value="Unassembled WGS sequence"/>
</dbReference>
<dbReference type="Pfam" id="PF00085">
    <property type="entry name" value="Thioredoxin"/>
    <property type="match status" value="1"/>
</dbReference>
<comment type="caution">
    <text evidence="2">The sequence shown here is derived from an EMBL/GenBank/DDBJ whole genome shotgun (WGS) entry which is preliminary data.</text>
</comment>
<dbReference type="InterPro" id="IPR036249">
    <property type="entry name" value="Thioredoxin-like_sf"/>
</dbReference>
<dbReference type="PANTHER" id="PTHR45663">
    <property type="entry name" value="GEO12009P1"/>
    <property type="match status" value="1"/>
</dbReference>
<dbReference type="PROSITE" id="PS51352">
    <property type="entry name" value="THIOREDOXIN_2"/>
    <property type="match status" value="1"/>
</dbReference>
<proteinExistence type="predicted"/>
<gene>
    <name evidence="2" type="ORF">DK846_01260</name>
</gene>
<reference evidence="2 3" key="1">
    <citation type="submission" date="2018-05" db="EMBL/GenBank/DDBJ databases">
        <title>Draft genome of Methanospirillum lacunae Ki8-1.</title>
        <authorList>
            <person name="Dueholm M.S."/>
            <person name="Nielsen P.H."/>
            <person name="Bakmann L.F."/>
            <person name="Otzen D.E."/>
        </authorList>
    </citation>
    <scope>NUCLEOTIDE SEQUENCE [LARGE SCALE GENOMIC DNA]</scope>
    <source>
        <strain evidence="2 3">Ki8-1</strain>
    </source>
</reference>
<dbReference type="GeneID" id="97549156"/>
<dbReference type="EMBL" id="QGMY01000002">
    <property type="protein sequence ID" value="PWR73826.1"/>
    <property type="molecule type" value="Genomic_DNA"/>
</dbReference>
<organism evidence="2 3">
    <name type="scientific">Methanospirillum lacunae</name>
    <dbReference type="NCBI Taxonomy" id="668570"/>
    <lineage>
        <taxon>Archaea</taxon>
        <taxon>Methanobacteriati</taxon>
        <taxon>Methanobacteriota</taxon>
        <taxon>Stenosarchaea group</taxon>
        <taxon>Methanomicrobia</taxon>
        <taxon>Methanomicrobiales</taxon>
        <taxon>Methanospirillaceae</taxon>
        <taxon>Methanospirillum</taxon>
    </lineage>
</organism>
<feature type="domain" description="Thioredoxin" evidence="1">
    <location>
        <begin position="1"/>
        <end position="110"/>
    </location>
</feature>
<dbReference type="CDD" id="cd02947">
    <property type="entry name" value="TRX_family"/>
    <property type="match status" value="1"/>
</dbReference>
<evidence type="ECO:0000313" key="2">
    <source>
        <dbReference type="EMBL" id="PWR73826.1"/>
    </source>
</evidence>
<accession>A0A2V2N7Z7</accession>
<sequence>MTEAKLREIGDHEWEHAVERSSEPVLVMFFSPTCRHCIQMKPYIEELAQEFSPSVSFLMLNILEFGWIAEKYGVMATPTFIWFCGGKPVQSRVGAVFPAMLKKMIEEMIQTGEECRMKSTEIKYEISGYG</sequence>
<keyword evidence="3" id="KW-1185">Reference proteome</keyword>
<dbReference type="GO" id="GO:0015035">
    <property type="term" value="F:protein-disulfide reductase activity"/>
    <property type="evidence" value="ECO:0007669"/>
    <property type="project" value="TreeGrafter"/>
</dbReference>
<dbReference type="Gene3D" id="3.40.30.10">
    <property type="entry name" value="Glutaredoxin"/>
    <property type="match status" value="1"/>
</dbReference>
<evidence type="ECO:0000259" key="1">
    <source>
        <dbReference type="PROSITE" id="PS51352"/>
    </source>
</evidence>
<dbReference type="InterPro" id="IPR013766">
    <property type="entry name" value="Thioredoxin_domain"/>
</dbReference>
<protein>
    <submittedName>
        <fullName evidence="2">Thiol reductase thioredoxin</fullName>
    </submittedName>
</protein>